<name>A0AAN2TTB1_9BACI</name>
<sequence length="155" mass="17966">MKDKINQFIMFLLLLTIIGLGSGCNQNQSGEDHEDLSISQVHTSKPIDQSVANQAKKKVIKEEDISDVKAVNTDKELLIAIKVENFERFRLKKIEKNVKSDLEKDYPDHKILVSTDSKMYLELDQLEQKIQKDNTNRKEIEKDFNKIKSLMKEET</sequence>
<dbReference type="RefSeq" id="WP_063596896.1">
    <property type="nucleotide sequence ID" value="NZ_CCXW01000001.1"/>
</dbReference>
<dbReference type="Pfam" id="PF09580">
    <property type="entry name" value="Spore_YhcN_YlaJ"/>
    <property type="match status" value="1"/>
</dbReference>
<dbReference type="EMBL" id="CCXW01000001">
    <property type="protein sequence ID" value="CEG33160.1"/>
    <property type="molecule type" value="Genomic_DNA"/>
</dbReference>
<keyword evidence="1" id="KW-0449">Lipoprotein</keyword>
<proteinExistence type="predicted"/>
<dbReference type="PROSITE" id="PS51257">
    <property type="entry name" value="PROKAR_LIPOPROTEIN"/>
    <property type="match status" value="1"/>
</dbReference>
<organism evidence="1 2">
    <name type="scientific">Peribacillus simplex</name>
    <dbReference type="NCBI Taxonomy" id="1478"/>
    <lineage>
        <taxon>Bacteria</taxon>
        <taxon>Bacillati</taxon>
        <taxon>Bacillota</taxon>
        <taxon>Bacilli</taxon>
        <taxon>Bacillales</taxon>
        <taxon>Bacillaceae</taxon>
        <taxon>Peribacillus</taxon>
    </lineage>
</organism>
<evidence type="ECO:0000313" key="1">
    <source>
        <dbReference type="EMBL" id="CEG33160.1"/>
    </source>
</evidence>
<dbReference type="AlphaFoldDB" id="A0AAN2TTB1"/>
<accession>A0AAN2TTB1</accession>
<dbReference type="InterPro" id="IPR019076">
    <property type="entry name" value="Spore_lipoprot_YhcN/YlaJ-like"/>
</dbReference>
<keyword evidence="2" id="KW-1185">Reference proteome</keyword>
<evidence type="ECO:0000313" key="2">
    <source>
        <dbReference type="Proteomes" id="UP000182110"/>
    </source>
</evidence>
<gene>
    <name evidence="1" type="ORF">BN1180_03332</name>
</gene>
<reference evidence="1 2" key="1">
    <citation type="journal article" date="2014" name="Genome Announc.">
        <title>Genome Sequence of Bacillus simplex Strain P558, Isolated from a Human Fecal Sample.</title>
        <authorList>
            <person name="Croce O."/>
            <person name="Hugon P."/>
            <person name="Lagier J.C."/>
            <person name="Bibi F."/>
            <person name="Robert C."/>
            <person name="Azhar E.I."/>
            <person name="Raoult D."/>
            <person name="Fournier P.E."/>
        </authorList>
    </citation>
    <scope>NUCLEOTIDE SEQUENCE [LARGE SCALE GENOMIC DNA]</scope>
    <source>
        <strain evidence="1 2">P558</strain>
    </source>
</reference>
<comment type="caution">
    <text evidence="1">The sequence shown here is derived from an EMBL/GenBank/DDBJ whole genome shotgun (WGS) entry which is preliminary data.</text>
</comment>
<dbReference type="Proteomes" id="UP000182110">
    <property type="component" value="Unassembled WGS sequence"/>
</dbReference>
<protein>
    <submittedName>
        <fullName evidence="1">Lipoprotein</fullName>
    </submittedName>
</protein>